<dbReference type="GO" id="GO:0030674">
    <property type="term" value="F:protein-macromolecule adaptor activity"/>
    <property type="evidence" value="ECO:0007669"/>
    <property type="project" value="TreeGrafter"/>
</dbReference>
<evidence type="ECO:0000313" key="1">
    <source>
        <dbReference type="EMBL" id="VVC95486.1"/>
    </source>
</evidence>
<reference evidence="1 2" key="1">
    <citation type="submission" date="2017-07" db="EMBL/GenBank/DDBJ databases">
        <authorList>
            <person name="Talla V."/>
            <person name="Backstrom N."/>
        </authorList>
    </citation>
    <scope>NUCLEOTIDE SEQUENCE [LARGE SCALE GENOMIC DNA]</scope>
</reference>
<dbReference type="EMBL" id="FZQP02002326">
    <property type="protein sequence ID" value="VVC95486.1"/>
    <property type="molecule type" value="Genomic_DNA"/>
</dbReference>
<dbReference type="GO" id="GO:0010506">
    <property type="term" value="P:regulation of autophagy"/>
    <property type="evidence" value="ECO:0007669"/>
    <property type="project" value="TreeGrafter"/>
</dbReference>
<dbReference type="Proteomes" id="UP000324832">
    <property type="component" value="Unassembled WGS sequence"/>
</dbReference>
<gene>
    <name evidence="1" type="ORF">LSINAPIS_LOCUS7191</name>
</gene>
<dbReference type="PANTHER" id="PTHR12848:SF16">
    <property type="entry name" value="REGULATORY-ASSOCIATED PROTEIN OF MTOR"/>
    <property type="match status" value="1"/>
</dbReference>
<organism evidence="1 2">
    <name type="scientific">Leptidea sinapis</name>
    <dbReference type="NCBI Taxonomy" id="189913"/>
    <lineage>
        <taxon>Eukaryota</taxon>
        <taxon>Metazoa</taxon>
        <taxon>Ecdysozoa</taxon>
        <taxon>Arthropoda</taxon>
        <taxon>Hexapoda</taxon>
        <taxon>Insecta</taxon>
        <taxon>Pterygota</taxon>
        <taxon>Neoptera</taxon>
        <taxon>Endopterygota</taxon>
        <taxon>Lepidoptera</taxon>
        <taxon>Glossata</taxon>
        <taxon>Ditrysia</taxon>
        <taxon>Papilionoidea</taxon>
        <taxon>Pieridae</taxon>
        <taxon>Dismorphiinae</taxon>
        <taxon>Leptidea</taxon>
    </lineage>
</organism>
<accession>A0A5E4QB56</accession>
<name>A0A5E4QB56_9NEOP</name>
<protein>
    <submittedName>
        <fullName evidence="1">Uncharacterized protein</fullName>
    </submittedName>
</protein>
<dbReference type="GO" id="GO:0009267">
    <property type="term" value="P:cellular response to starvation"/>
    <property type="evidence" value="ECO:0007669"/>
    <property type="project" value="TreeGrafter"/>
</dbReference>
<dbReference type="PANTHER" id="PTHR12848">
    <property type="entry name" value="REGULATORY-ASSOCIATED PROTEIN OF MTOR"/>
    <property type="match status" value="1"/>
</dbReference>
<proteinExistence type="predicted"/>
<dbReference type="AlphaFoldDB" id="A0A5E4QB56"/>
<dbReference type="GO" id="GO:0071230">
    <property type="term" value="P:cellular response to amino acid stimulus"/>
    <property type="evidence" value="ECO:0007669"/>
    <property type="project" value="TreeGrafter"/>
</dbReference>
<dbReference type="GO" id="GO:0005737">
    <property type="term" value="C:cytoplasm"/>
    <property type="evidence" value="ECO:0007669"/>
    <property type="project" value="TreeGrafter"/>
</dbReference>
<dbReference type="InterPro" id="IPR004083">
    <property type="entry name" value="Raptor"/>
</dbReference>
<evidence type="ECO:0000313" key="2">
    <source>
        <dbReference type="Proteomes" id="UP000324832"/>
    </source>
</evidence>
<dbReference type="GO" id="GO:0031931">
    <property type="term" value="C:TORC1 complex"/>
    <property type="evidence" value="ECO:0007669"/>
    <property type="project" value="InterPro"/>
</dbReference>
<sequence length="68" mass="8004">MFSDMYLAWSARHPLWAAWEHTLELSLAQLPSLVTERPQPYVPSTFFRDQLTAFQLWLELGECESTFL</sequence>
<keyword evidence="2" id="KW-1185">Reference proteome</keyword>
<dbReference type="GO" id="GO:0030307">
    <property type="term" value="P:positive regulation of cell growth"/>
    <property type="evidence" value="ECO:0007669"/>
    <property type="project" value="TreeGrafter"/>
</dbReference>
<dbReference type="GO" id="GO:0031929">
    <property type="term" value="P:TOR signaling"/>
    <property type="evidence" value="ECO:0007669"/>
    <property type="project" value="InterPro"/>
</dbReference>